<keyword evidence="3" id="KW-0804">Transcription</keyword>
<dbReference type="Pfam" id="PF12802">
    <property type="entry name" value="MarR_2"/>
    <property type="match status" value="1"/>
</dbReference>
<organism evidence="5 6">
    <name type="scientific">Acaryochloris thomasi RCC1774</name>
    <dbReference type="NCBI Taxonomy" id="1764569"/>
    <lineage>
        <taxon>Bacteria</taxon>
        <taxon>Bacillati</taxon>
        <taxon>Cyanobacteriota</taxon>
        <taxon>Cyanophyceae</taxon>
        <taxon>Acaryochloridales</taxon>
        <taxon>Acaryochloridaceae</taxon>
        <taxon>Acaryochloris</taxon>
        <taxon>Acaryochloris thomasi</taxon>
    </lineage>
</organism>
<evidence type="ECO:0000313" key="5">
    <source>
        <dbReference type="EMBL" id="PZD73952.1"/>
    </source>
</evidence>
<gene>
    <name evidence="5" type="ORF">C1752_01633</name>
</gene>
<name>A0A2W1JTR5_9CYAN</name>
<dbReference type="EMBL" id="PQWO01000004">
    <property type="protein sequence ID" value="PZD73952.1"/>
    <property type="molecule type" value="Genomic_DNA"/>
</dbReference>
<evidence type="ECO:0000256" key="1">
    <source>
        <dbReference type="ARBA" id="ARBA00023015"/>
    </source>
</evidence>
<evidence type="ECO:0000256" key="2">
    <source>
        <dbReference type="ARBA" id="ARBA00023125"/>
    </source>
</evidence>
<dbReference type="PROSITE" id="PS50995">
    <property type="entry name" value="HTH_MARR_2"/>
    <property type="match status" value="1"/>
</dbReference>
<dbReference type="PROSITE" id="PS01117">
    <property type="entry name" value="HTH_MARR_1"/>
    <property type="match status" value="1"/>
</dbReference>
<dbReference type="PANTHER" id="PTHR33164:SF57">
    <property type="entry name" value="MARR-FAMILY TRANSCRIPTIONAL REGULATOR"/>
    <property type="match status" value="1"/>
</dbReference>
<dbReference type="Proteomes" id="UP000248857">
    <property type="component" value="Unassembled WGS sequence"/>
</dbReference>
<dbReference type="InterPro" id="IPR023187">
    <property type="entry name" value="Tscrpt_reg_MarR-type_CS"/>
</dbReference>
<dbReference type="InterPro" id="IPR036388">
    <property type="entry name" value="WH-like_DNA-bd_sf"/>
</dbReference>
<dbReference type="SUPFAM" id="SSF46785">
    <property type="entry name" value="Winged helix' DNA-binding domain"/>
    <property type="match status" value="1"/>
</dbReference>
<reference evidence="5 6" key="1">
    <citation type="journal article" date="2018" name="Sci. Rep.">
        <title>A novel species of the marine cyanobacterium Acaryochloris with a unique pigment content and lifestyle.</title>
        <authorList>
            <person name="Partensky F."/>
            <person name="Six C."/>
            <person name="Ratin M."/>
            <person name="Garczarek L."/>
            <person name="Vaulot D."/>
            <person name="Probert I."/>
            <person name="Calteau A."/>
            <person name="Gourvil P."/>
            <person name="Marie D."/>
            <person name="Grebert T."/>
            <person name="Bouchier C."/>
            <person name="Le Panse S."/>
            <person name="Gachenot M."/>
            <person name="Rodriguez F."/>
            <person name="Garrido J.L."/>
        </authorList>
    </citation>
    <scope>NUCLEOTIDE SEQUENCE [LARGE SCALE GENOMIC DNA]</scope>
    <source>
        <strain evidence="5 6">RCC1774</strain>
    </source>
</reference>
<dbReference type="GO" id="GO:0003700">
    <property type="term" value="F:DNA-binding transcription factor activity"/>
    <property type="evidence" value="ECO:0007669"/>
    <property type="project" value="InterPro"/>
</dbReference>
<sequence length="172" mass="18796">MTKEKIENVFGALSLALADDLLQVTQNHVPSSSPAAAISLVGHMPGMSINQLCGALRLSHSGAVRLVDRLVRHDLLCRGQSATDGRTISLTLTQAGKVKCQQILSSRQNLLACALDSLNPSERETLGRLAEKMLRNILKGEEHAYKICRLCDPFICTDCPVENEIMERETTV</sequence>
<evidence type="ECO:0000256" key="3">
    <source>
        <dbReference type="ARBA" id="ARBA00023163"/>
    </source>
</evidence>
<keyword evidence="2" id="KW-0238">DNA-binding</keyword>
<accession>A0A2W1JTR5</accession>
<dbReference type="GO" id="GO:0006950">
    <property type="term" value="P:response to stress"/>
    <property type="evidence" value="ECO:0007669"/>
    <property type="project" value="TreeGrafter"/>
</dbReference>
<proteinExistence type="predicted"/>
<evidence type="ECO:0000313" key="6">
    <source>
        <dbReference type="Proteomes" id="UP000248857"/>
    </source>
</evidence>
<keyword evidence="1" id="KW-0805">Transcription regulation</keyword>
<dbReference type="Gene3D" id="1.10.10.10">
    <property type="entry name" value="Winged helix-like DNA-binding domain superfamily/Winged helix DNA-binding domain"/>
    <property type="match status" value="1"/>
</dbReference>
<comment type="caution">
    <text evidence="5">The sequence shown here is derived from an EMBL/GenBank/DDBJ whole genome shotgun (WGS) entry which is preliminary data.</text>
</comment>
<dbReference type="InterPro" id="IPR036390">
    <property type="entry name" value="WH_DNA-bd_sf"/>
</dbReference>
<evidence type="ECO:0000259" key="4">
    <source>
        <dbReference type="PROSITE" id="PS50995"/>
    </source>
</evidence>
<dbReference type="InterPro" id="IPR000835">
    <property type="entry name" value="HTH_MarR-typ"/>
</dbReference>
<dbReference type="OrthoDB" id="7875071at2"/>
<dbReference type="GO" id="GO:0003677">
    <property type="term" value="F:DNA binding"/>
    <property type="evidence" value="ECO:0007669"/>
    <property type="project" value="UniProtKB-KW"/>
</dbReference>
<dbReference type="RefSeq" id="WP_110985603.1">
    <property type="nucleotide sequence ID" value="NZ_CAWNWM010000004.1"/>
</dbReference>
<protein>
    <recommendedName>
        <fullName evidence="4">HTH marR-type domain-containing protein</fullName>
    </recommendedName>
</protein>
<dbReference type="AlphaFoldDB" id="A0A2W1JTR5"/>
<keyword evidence="6" id="KW-1185">Reference proteome</keyword>
<feature type="domain" description="HTH marR-type" evidence="4">
    <location>
        <begin position="1"/>
        <end position="135"/>
    </location>
</feature>
<dbReference type="PANTHER" id="PTHR33164">
    <property type="entry name" value="TRANSCRIPTIONAL REGULATOR, MARR FAMILY"/>
    <property type="match status" value="1"/>
</dbReference>
<dbReference type="InterPro" id="IPR039422">
    <property type="entry name" value="MarR/SlyA-like"/>
</dbReference>
<dbReference type="SMART" id="SM00347">
    <property type="entry name" value="HTH_MARR"/>
    <property type="match status" value="1"/>
</dbReference>